<dbReference type="SUPFAM" id="SSF52540">
    <property type="entry name" value="P-loop containing nucleoside triphosphate hydrolases"/>
    <property type="match status" value="1"/>
</dbReference>
<feature type="region of interest" description="Disordered" evidence="2">
    <location>
        <begin position="1"/>
        <end position="62"/>
    </location>
</feature>
<keyword evidence="1" id="KW-0175">Coiled coil</keyword>
<comment type="caution">
    <text evidence="4">The sequence shown here is derived from an EMBL/GenBank/DDBJ whole genome shotgun (WGS) entry which is preliminary data.</text>
</comment>
<gene>
    <name evidence="4" type="ORF">Q9L58_004345</name>
</gene>
<protein>
    <recommendedName>
        <fullName evidence="3">AAA+ ATPase domain-containing protein</fullName>
    </recommendedName>
</protein>
<sequence>MDTKPATEPPNLPGSAASGKDPLVTDESMESTPGKVEKTEPVNGADGTLKAEGKEEKEPQIMKPEIKRLINRWDKEISENVTTESTVKIKVADDKWAYSAICVTSLFNFHDEPTRRILEIKAPLLKSVLRTVISDGYPGISFKTERVVLNYPLRCLFHNLQEIEKECARLEETCSDEEKEFLHLFTNFLEEEMREDIININNFLPEERVTYDLLWVIFKPDTIFYTTIHGNLQAMNISKAYEVCGREPQFFLECEYVNYNGYTFGKTQTSCSIQPFEGSSKIADLNCIPSGFHPREKELRAMFIARGRRFEELQGKHYMEYNGIALGPLEAQKRVLYRINGRVMVDCETFERLNTDRETKVIPLDSMIREDPDPYPLLDSYEDGSLGFILSLDRPVTDVEINEDEKIKRDLVKPMTEEQYLLCNSRVRGFAFAQKRWADFSIDNLNPVQWNDKVFGQLVLPADQKELITALVESHTIGKDNFDDFVKGKGKGFISLLHGPPGVGKTLTAESIAEHTRRPLYSVTSGELGTSPKDLEFNLSRILDIAAAWKAILLIDEADVFLEKRSATYDIGRNGLVSIFLRLLEYYEGIMFLTTNRITAFDDAFQTRIHLALRYDSLDKTARRMVWSNFLERILPAKVALDMEKDVDQLAELEMNGRMIKNVIKTASSLASRKKEGLGMRHLLQVLKIQSEFERDFKGSG</sequence>
<dbReference type="InterPro" id="IPR054289">
    <property type="entry name" value="DUF7025"/>
</dbReference>
<dbReference type="Pfam" id="PF00004">
    <property type="entry name" value="AAA"/>
    <property type="match status" value="1"/>
</dbReference>
<keyword evidence="5" id="KW-1185">Reference proteome</keyword>
<dbReference type="InterPro" id="IPR027417">
    <property type="entry name" value="P-loop_NTPase"/>
</dbReference>
<evidence type="ECO:0000256" key="2">
    <source>
        <dbReference type="SAM" id="MobiDB-lite"/>
    </source>
</evidence>
<dbReference type="SMART" id="SM00382">
    <property type="entry name" value="AAA"/>
    <property type="match status" value="1"/>
</dbReference>
<feature type="compositionally biased region" description="Basic and acidic residues" evidence="2">
    <location>
        <begin position="49"/>
        <end position="62"/>
    </location>
</feature>
<proteinExistence type="predicted"/>
<dbReference type="PANTHER" id="PTHR46411">
    <property type="entry name" value="FAMILY ATPASE, PUTATIVE-RELATED"/>
    <property type="match status" value="1"/>
</dbReference>
<evidence type="ECO:0000313" key="4">
    <source>
        <dbReference type="EMBL" id="KAL0636616.1"/>
    </source>
</evidence>
<accession>A0ABR3GL48</accession>
<reference evidence="4 5" key="1">
    <citation type="submission" date="2024-02" db="EMBL/GenBank/DDBJ databases">
        <title>Discinaceae phylogenomics.</title>
        <authorList>
            <person name="Dirks A.C."/>
            <person name="James T.Y."/>
        </authorList>
    </citation>
    <scope>NUCLEOTIDE SEQUENCE [LARGE SCALE GENOMIC DNA]</scope>
    <source>
        <strain evidence="4 5">ACD0624</strain>
    </source>
</reference>
<organism evidence="4 5">
    <name type="scientific">Discina gigas</name>
    <dbReference type="NCBI Taxonomy" id="1032678"/>
    <lineage>
        <taxon>Eukaryota</taxon>
        <taxon>Fungi</taxon>
        <taxon>Dikarya</taxon>
        <taxon>Ascomycota</taxon>
        <taxon>Pezizomycotina</taxon>
        <taxon>Pezizomycetes</taxon>
        <taxon>Pezizales</taxon>
        <taxon>Discinaceae</taxon>
        <taxon>Discina</taxon>
    </lineage>
</organism>
<dbReference type="EMBL" id="JBBBZM010000046">
    <property type="protein sequence ID" value="KAL0636616.1"/>
    <property type="molecule type" value="Genomic_DNA"/>
</dbReference>
<dbReference type="InterPro" id="IPR003959">
    <property type="entry name" value="ATPase_AAA_core"/>
</dbReference>
<dbReference type="PANTHER" id="PTHR46411:SF3">
    <property type="entry name" value="AAA+ ATPASE DOMAIN-CONTAINING PROTEIN"/>
    <property type="match status" value="1"/>
</dbReference>
<evidence type="ECO:0000313" key="5">
    <source>
        <dbReference type="Proteomes" id="UP001447188"/>
    </source>
</evidence>
<evidence type="ECO:0000259" key="3">
    <source>
        <dbReference type="SMART" id="SM00382"/>
    </source>
</evidence>
<dbReference type="CDD" id="cd19481">
    <property type="entry name" value="RecA-like_protease"/>
    <property type="match status" value="1"/>
</dbReference>
<feature type="domain" description="AAA+ ATPase" evidence="3">
    <location>
        <begin position="491"/>
        <end position="616"/>
    </location>
</feature>
<dbReference type="InterPro" id="IPR003593">
    <property type="entry name" value="AAA+_ATPase"/>
</dbReference>
<dbReference type="Pfam" id="PF22942">
    <property type="entry name" value="DUF7025"/>
    <property type="match status" value="1"/>
</dbReference>
<evidence type="ECO:0000256" key="1">
    <source>
        <dbReference type="SAM" id="Coils"/>
    </source>
</evidence>
<dbReference type="Gene3D" id="3.40.50.300">
    <property type="entry name" value="P-loop containing nucleotide triphosphate hydrolases"/>
    <property type="match status" value="1"/>
</dbReference>
<feature type="coiled-coil region" evidence="1">
    <location>
        <begin position="153"/>
        <end position="180"/>
    </location>
</feature>
<dbReference type="Proteomes" id="UP001447188">
    <property type="component" value="Unassembled WGS sequence"/>
</dbReference>
<name>A0ABR3GL48_9PEZI</name>